<protein>
    <submittedName>
        <fullName evidence="3">YciI family protein</fullName>
    </submittedName>
</protein>
<dbReference type="Gene3D" id="3.30.70.1060">
    <property type="entry name" value="Dimeric alpha+beta barrel"/>
    <property type="match status" value="1"/>
</dbReference>
<dbReference type="InterPro" id="IPR011008">
    <property type="entry name" value="Dimeric_a/b-barrel"/>
</dbReference>
<evidence type="ECO:0000313" key="3">
    <source>
        <dbReference type="EMBL" id="GAA4862653.1"/>
    </source>
</evidence>
<comment type="caution">
    <text evidence="3">The sequence shown here is derived from an EMBL/GenBank/DDBJ whole genome shotgun (WGS) entry which is preliminary data.</text>
</comment>
<accession>A0ABP9E4B1</accession>
<dbReference type="InterPro" id="IPR005545">
    <property type="entry name" value="YCII"/>
</dbReference>
<name>A0ABP9E4B1_9PSEU</name>
<dbReference type="RefSeq" id="WP_274232693.1">
    <property type="nucleotide sequence ID" value="NZ_BAABHQ010000001.1"/>
</dbReference>
<dbReference type="EMBL" id="BAABHQ010000001">
    <property type="protein sequence ID" value="GAA4862653.1"/>
    <property type="molecule type" value="Genomic_DNA"/>
</dbReference>
<keyword evidence="4" id="KW-1185">Reference proteome</keyword>
<feature type="domain" description="YCII-related" evidence="2">
    <location>
        <begin position="3"/>
        <end position="122"/>
    </location>
</feature>
<evidence type="ECO:0000256" key="1">
    <source>
        <dbReference type="ARBA" id="ARBA00007689"/>
    </source>
</evidence>
<dbReference type="Pfam" id="PF03795">
    <property type="entry name" value="YCII"/>
    <property type="match status" value="1"/>
</dbReference>
<comment type="similarity">
    <text evidence="1">Belongs to the YciI family.</text>
</comment>
<evidence type="ECO:0000259" key="2">
    <source>
        <dbReference type="Pfam" id="PF03795"/>
    </source>
</evidence>
<organism evidence="3 4">
    <name type="scientific">Actinomycetospora straminea</name>
    <dbReference type="NCBI Taxonomy" id="663607"/>
    <lineage>
        <taxon>Bacteria</taxon>
        <taxon>Bacillati</taxon>
        <taxon>Actinomycetota</taxon>
        <taxon>Actinomycetes</taxon>
        <taxon>Pseudonocardiales</taxon>
        <taxon>Pseudonocardiaceae</taxon>
        <taxon>Actinomycetospora</taxon>
    </lineage>
</organism>
<dbReference type="Proteomes" id="UP001500457">
    <property type="component" value="Unassembled WGS sequence"/>
</dbReference>
<dbReference type="PANTHER" id="PTHR35174:SF3">
    <property type="entry name" value="BLL7171 PROTEIN"/>
    <property type="match status" value="1"/>
</dbReference>
<proteinExistence type="inferred from homology"/>
<evidence type="ECO:0000313" key="4">
    <source>
        <dbReference type="Proteomes" id="UP001500457"/>
    </source>
</evidence>
<gene>
    <name evidence="3" type="ORF">GCM10023203_07900</name>
</gene>
<dbReference type="SUPFAM" id="SSF54909">
    <property type="entry name" value="Dimeric alpha+beta barrel"/>
    <property type="match status" value="1"/>
</dbReference>
<dbReference type="PANTHER" id="PTHR35174">
    <property type="entry name" value="BLL7171 PROTEIN-RELATED"/>
    <property type="match status" value="1"/>
</dbReference>
<reference evidence="4" key="1">
    <citation type="journal article" date="2019" name="Int. J. Syst. Evol. Microbiol.">
        <title>The Global Catalogue of Microorganisms (GCM) 10K type strain sequencing project: providing services to taxonomists for standard genome sequencing and annotation.</title>
        <authorList>
            <consortium name="The Broad Institute Genomics Platform"/>
            <consortium name="The Broad Institute Genome Sequencing Center for Infectious Disease"/>
            <person name="Wu L."/>
            <person name="Ma J."/>
        </authorList>
    </citation>
    <scope>NUCLEOTIDE SEQUENCE [LARGE SCALE GENOMIC DNA]</scope>
    <source>
        <strain evidence="4">JCM 17983</strain>
    </source>
</reference>
<sequence>MGQYLILIYTDDASHAAMGEQEVGALMAAHQAFGAEHGEALRGGGWLHPAATATSVRRPDGRETNGFAAGEDALVTDGPYGETKEALGGYYLVEAPDLDAALAIARDVPEPFGGVEVRPLRPTVQQYS</sequence>